<name>A0ABP5KAX5_9ACTN</name>
<dbReference type="RefSeq" id="WP_344263281.1">
    <property type="nucleotide sequence ID" value="NZ_BAAAMR010000010.1"/>
</dbReference>
<feature type="domain" description="DDE Tnp4" evidence="3">
    <location>
        <begin position="102"/>
        <end position="252"/>
    </location>
</feature>
<keyword evidence="6" id="KW-1185">Reference proteome</keyword>
<dbReference type="EMBL" id="BAAAMR010000010">
    <property type="protein sequence ID" value="GAA2127160.1"/>
    <property type="molecule type" value="Genomic_DNA"/>
</dbReference>
<proteinExistence type="predicted"/>
<evidence type="ECO:0000259" key="4">
    <source>
        <dbReference type="Pfam" id="PF13613"/>
    </source>
</evidence>
<gene>
    <name evidence="5" type="ORF">GCM10009727_16740</name>
</gene>
<organism evidence="5 6">
    <name type="scientific">Actinomadura napierensis</name>
    <dbReference type="NCBI Taxonomy" id="267854"/>
    <lineage>
        <taxon>Bacteria</taxon>
        <taxon>Bacillati</taxon>
        <taxon>Actinomycetota</taxon>
        <taxon>Actinomycetes</taxon>
        <taxon>Streptosporangiales</taxon>
        <taxon>Thermomonosporaceae</taxon>
        <taxon>Actinomadura</taxon>
    </lineage>
</organism>
<accession>A0ABP5KAX5</accession>
<feature type="domain" description="Transposase Helix-turn-helix" evidence="4">
    <location>
        <begin position="35"/>
        <end position="85"/>
    </location>
</feature>
<dbReference type="InterPro" id="IPR027805">
    <property type="entry name" value="Transposase_HTH_dom"/>
</dbReference>
<keyword evidence="2" id="KW-0479">Metal-binding</keyword>
<reference evidence="6" key="1">
    <citation type="journal article" date="2019" name="Int. J. Syst. Evol. Microbiol.">
        <title>The Global Catalogue of Microorganisms (GCM) 10K type strain sequencing project: providing services to taxonomists for standard genome sequencing and annotation.</title>
        <authorList>
            <consortium name="The Broad Institute Genomics Platform"/>
            <consortium name="The Broad Institute Genome Sequencing Center for Infectious Disease"/>
            <person name="Wu L."/>
            <person name="Ma J."/>
        </authorList>
    </citation>
    <scope>NUCLEOTIDE SEQUENCE [LARGE SCALE GENOMIC DNA]</scope>
    <source>
        <strain evidence="6">JCM 13850</strain>
    </source>
</reference>
<evidence type="ECO:0000256" key="1">
    <source>
        <dbReference type="ARBA" id="ARBA00001968"/>
    </source>
</evidence>
<protein>
    <submittedName>
        <fullName evidence="5">Transposase family protein</fullName>
    </submittedName>
</protein>
<comment type="caution">
    <text evidence="5">The sequence shown here is derived from an EMBL/GenBank/DDBJ whole genome shotgun (WGS) entry which is preliminary data.</text>
</comment>
<dbReference type="Pfam" id="PF13613">
    <property type="entry name" value="HTH_Tnp_4"/>
    <property type="match status" value="1"/>
</dbReference>
<dbReference type="Proteomes" id="UP001501020">
    <property type="component" value="Unassembled WGS sequence"/>
</dbReference>
<evidence type="ECO:0000256" key="2">
    <source>
        <dbReference type="ARBA" id="ARBA00022723"/>
    </source>
</evidence>
<evidence type="ECO:0000313" key="6">
    <source>
        <dbReference type="Proteomes" id="UP001501020"/>
    </source>
</evidence>
<sequence length="256" mass="28136">MLFYRAALDLSPATGAFVAELIAGHRDRIGPRWRALNPGRQALLVLVHLRCNETFARLAAAFGVGLATAHRYVTEVIALLAERAPDLREAMRIAAHKAYVILDGTLAPIDRLSGAGDRLYYSGKHHRHGVNIQFLTDPHGRLIWASPVLPGSTHDLTAARVHGIIDALTSRAIACYADKGYVGAGGAIATPHKRRKRHRLGKRKKLFNRHHAQVRALGEQGAATLKAWRILRKARCSPSRLTAIVQAILTLHHHAH</sequence>
<dbReference type="InterPro" id="IPR027806">
    <property type="entry name" value="HARBI1_dom"/>
</dbReference>
<comment type="cofactor">
    <cofactor evidence="1">
        <name>a divalent metal cation</name>
        <dbReference type="ChEBI" id="CHEBI:60240"/>
    </cofactor>
</comment>
<dbReference type="Pfam" id="PF13359">
    <property type="entry name" value="DDE_Tnp_4"/>
    <property type="match status" value="1"/>
</dbReference>
<evidence type="ECO:0000313" key="5">
    <source>
        <dbReference type="EMBL" id="GAA2127160.1"/>
    </source>
</evidence>
<evidence type="ECO:0000259" key="3">
    <source>
        <dbReference type="Pfam" id="PF13359"/>
    </source>
</evidence>